<dbReference type="SUPFAM" id="SSF55174">
    <property type="entry name" value="Alpha-L RNA-binding motif"/>
    <property type="match status" value="1"/>
</dbReference>
<protein>
    <submittedName>
        <fullName evidence="5">16S/23S rRNA (Cytidine-2'-O)-methyltransferase TlyA</fullName>
        <ecNumber evidence="5">2.1.1.226</ecNumber>
        <ecNumber evidence="5">2.1.1.227</ecNumber>
    </submittedName>
</protein>
<proteinExistence type="inferred from homology"/>
<keyword evidence="5" id="KW-0489">Methyltransferase</keyword>
<keyword evidence="1 3" id="KW-0694">RNA-binding</keyword>
<dbReference type="RefSeq" id="WP_231908746.1">
    <property type="nucleotide sequence ID" value="NZ_LN885086.1"/>
</dbReference>
<dbReference type="CDD" id="cd00165">
    <property type="entry name" value="S4"/>
    <property type="match status" value="1"/>
</dbReference>
<sequence>MIFLQAASPADEPTGRFFRGAGISVFMDVHARRHKQRLDQLLVDQGFAESRERAARMILAGEVRVDGVLVDKPAKAVSAQAVIEVLAQGARFVSRGGEKLAAALDAGFIDPAGLVCLDVGCSTGGFTDCLLQRGARRIYAVDVGYGQFDWRLRRDSRVVLMERTNIRYLDKSAIPEPVELTVIDVSFISLTKVLPPVLQFSTPGAIVIALVKPQFEVGKGEVGRGGIVRDEAQRRDVLRGIVNFAAGLGMTARTTLECPLKGKRGNQELFAIFECGSTSHGVS</sequence>
<evidence type="ECO:0000259" key="4">
    <source>
        <dbReference type="SMART" id="SM00363"/>
    </source>
</evidence>
<dbReference type="Gene3D" id="3.10.290.10">
    <property type="entry name" value="RNA-binding S4 domain"/>
    <property type="match status" value="1"/>
</dbReference>
<evidence type="ECO:0000256" key="3">
    <source>
        <dbReference type="PROSITE-ProRule" id="PRU00182"/>
    </source>
</evidence>
<dbReference type="Pfam" id="PF01728">
    <property type="entry name" value="FtsJ"/>
    <property type="match status" value="1"/>
</dbReference>
<dbReference type="InterPro" id="IPR004538">
    <property type="entry name" value="Hemolysin_A/TlyA"/>
</dbReference>
<dbReference type="PIRSF" id="PIRSF005578">
    <property type="entry name" value="TlyA"/>
    <property type="match status" value="1"/>
</dbReference>
<dbReference type="AlphaFoldDB" id="A0A0S4KT84"/>
<dbReference type="GO" id="GO:0008168">
    <property type="term" value="F:methyltransferase activity"/>
    <property type="evidence" value="ECO:0007669"/>
    <property type="project" value="UniProtKB-KW"/>
</dbReference>
<dbReference type="InterPro" id="IPR002877">
    <property type="entry name" value="RNA_MeTrfase_FtsJ_dom"/>
</dbReference>
<dbReference type="NCBIfam" id="TIGR00478">
    <property type="entry name" value="tly"/>
    <property type="match status" value="1"/>
</dbReference>
<accession>A0A0S4KT84</accession>
<evidence type="ECO:0000256" key="1">
    <source>
        <dbReference type="ARBA" id="ARBA00022884"/>
    </source>
</evidence>
<dbReference type="Pfam" id="PF01479">
    <property type="entry name" value="S4"/>
    <property type="match status" value="1"/>
</dbReference>
<reference evidence="6" key="1">
    <citation type="submission" date="2015-09" db="EMBL/GenBank/DDBJ databases">
        <authorList>
            <person name="Daims H."/>
        </authorList>
    </citation>
    <scope>NUCLEOTIDE SEQUENCE [LARGE SCALE GENOMIC DNA]</scope>
</reference>
<comment type="similarity">
    <text evidence="2">Belongs to the TlyA family.</text>
</comment>
<dbReference type="EC" id="2.1.1.226" evidence="5"/>
<dbReference type="Gene3D" id="3.40.50.150">
    <property type="entry name" value="Vaccinia Virus protein VP39"/>
    <property type="match status" value="1"/>
</dbReference>
<dbReference type="GO" id="GO:0003723">
    <property type="term" value="F:RNA binding"/>
    <property type="evidence" value="ECO:0007669"/>
    <property type="project" value="UniProtKB-KW"/>
</dbReference>
<keyword evidence="6" id="KW-1185">Reference proteome</keyword>
<organism evidence="5 6">
    <name type="scientific">Candidatus Nitrospira inopinata</name>
    <dbReference type="NCBI Taxonomy" id="1715989"/>
    <lineage>
        <taxon>Bacteria</taxon>
        <taxon>Pseudomonadati</taxon>
        <taxon>Nitrospirota</taxon>
        <taxon>Nitrospiria</taxon>
        <taxon>Nitrospirales</taxon>
        <taxon>Nitrospiraceae</taxon>
        <taxon>Nitrospira</taxon>
    </lineage>
</organism>
<feature type="domain" description="RNA-binding S4" evidence="4">
    <location>
        <begin position="36"/>
        <end position="98"/>
    </location>
</feature>
<dbReference type="InterPro" id="IPR036986">
    <property type="entry name" value="S4_RNA-bd_sf"/>
</dbReference>
<name>A0A0S4KT84_9BACT</name>
<evidence type="ECO:0000256" key="2">
    <source>
        <dbReference type="ARBA" id="ARBA00029460"/>
    </source>
</evidence>
<dbReference type="KEGG" id="nio:NITINOP_1403"/>
<dbReference type="STRING" id="1715989.NITINOP_1403"/>
<keyword evidence="5" id="KW-0808">Transferase</keyword>
<dbReference type="InterPro" id="IPR047048">
    <property type="entry name" value="TlyA"/>
</dbReference>
<dbReference type="PANTHER" id="PTHR32319:SF0">
    <property type="entry name" value="BACTERIAL HEMOLYSIN-LIKE PROTEIN"/>
    <property type="match status" value="1"/>
</dbReference>
<gene>
    <name evidence="5" type="primary">tlyA</name>
    <name evidence="5" type="ORF">NITINOP_1403</name>
</gene>
<dbReference type="EC" id="2.1.1.227" evidence="5"/>
<dbReference type="SUPFAM" id="SSF53335">
    <property type="entry name" value="S-adenosyl-L-methionine-dependent methyltransferases"/>
    <property type="match status" value="1"/>
</dbReference>
<dbReference type="SMART" id="SM00363">
    <property type="entry name" value="S4"/>
    <property type="match status" value="1"/>
</dbReference>
<dbReference type="GO" id="GO:0032259">
    <property type="term" value="P:methylation"/>
    <property type="evidence" value="ECO:0007669"/>
    <property type="project" value="UniProtKB-KW"/>
</dbReference>
<dbReference type="InterPro" id="IPR029063">
    <property type="entry name" value="SAM-dependent_MTases_sf"/>
</dbReference>
<evidence type="ECO:0000313" key="6">
    <source>
        <dbReference type="Proteomes" id="UP000066284"/>
    </source>
</evidence>
<dbReference type="PROSITE" id="PS50889">
    <property type="entry name" value="S4"/>
    <property type="match status" value="1"/>
</dbReference>
<dbReference type="PANTHER" id="PTHR32319">
    <property type="entry name" value="BACTERIAL HEMOLYSIN-LIKE PROTEIN"/>
    <property type="match status" value="1"/>
</dbReference>
<evidence type="ECO:0000313" key="5">
    <source>
        <dbReference type="EMBL" id="CUQ66378.1"/>
    </source>
</evidence>
<dbReference type="EMBL" id="LN885086">
    <property type="protein sequence ID" value="CUQ66378.1"/>
    <property type="molecule type" value="Genomic_DNA"/>
</dbReference>
<dbReference type="InterPro" id="IPR002942">
    <property type="entry name" value="S4_RNA-bd"/>
</dbReference>
<dbReference type="Proteomes" id="UP000066284">
    <property type="component" value="Chromosome 1"/>
</dbReference>